<evidence type="ECO:0000313" key="8">
    <source>
        <dbReference type="Proteomes" id="UP000494165"/>
    </source>
</evidence>
<dbReference type="EMBL" id="CADEPI010000116">
    <property type="protein sequence ID" value="CAB3375669.1"/>
    <property type="molecule type" value="Genomic_DNA"/>
</dbReference>
<keyword evidence="3" id="KW-0732">Signal</keyword>
<dbReference type="PANTHER" id="PTHR24260:SF136">
    <property type="entry name" value="GH08193P-RELATED"/>
    <property type="match status" value="1"/>
</dbReference>
<keyword evidence="5" id="KW-0325">Glycoprotein</keyword>
<keyword evidence="2" id="KW-0964">Secreted</keyword>
<dbReference type="SUPFAM" id="SSF50494">
    <property type="entry name" value="Trypsin-like serine proteases"/>
    <property type="match status" value="1"/>
</dbReference>
<keyword evidence="8" id="KW-1185">Reference proteome</keyword>
<dbReference type="InterPro" id="IPR001314">
    <property type="entry name" value="Peptidase_S1A"/>
</dbReference>
<evidence type="ECO:0000256" key="5">
    <source>
        <dbReference type="ARBA" id="ARBA00023180"/>
    </source>
</evidence>
<dbReference type="PANTHER" id="PTHR24260">
    <property type="match status" value="1"/>
</dbReference>
<dbReference type="InterPro" id="IPR043504">
    <property type="entry name" value="Peptidase_S1_PA_chymotrypsin"/>
</dbReference>
<name>A0A8S1D5F0_9INSE</name>
<evidence type="ECO:0000313" key="7">
    <source>
        <dbReference type="EMBL" id="CAB3375669.1"/>
    </source>
</evidence>
<dbReference type="Pfam" id="PF00089">
    <property type="entry name" value="Trypsin"/>
    <property type="match status" value="1"/>
</dbReference>
<dbReference type="InterPro" id="IPR051333">
    <property type="entry name" value="CLIP_Serine_Protease"/>
</dbReference>
<dbReference type="Gene3D" id="2.40.10.10">
    <property type="entry name" value="Trypsin-like serine proteases"/>
    <property type="match status" value="1"/>
</dbReference>
<evidence type="ECO:0000256" key="1">
    <source>
        <dbReference type="ARBA" id="ARBA00004613"/>
    </source>
</evidence>
<comment type="subcellular location">
    <subcellularLocation>
        <location evidence="1">Secreted</location>
    </subcellularLocation>
</comment>
<accession>A0A8S1D5F0</accession>
<dbReference type="SMART" id="SM00020">
    <property type="entry name" value="Tryp_SPc"/>
    <property type="match status" value="1"/>
</dbReference>
<evidence type="ECO:0000256" key="4">
    <source>
        <dbReference type="ARBA" id="ARBA00023157"/>
    </source>
</evidence>
<dbReference type="GO" id="GO:0006508">
    <property type="term" value="P:proteolysis"/>
    <property type="evidence" value="ECO:0007669"/>
    <property type="project" value="InterPro"/>
</dbReference>
<dbReference type="CDD" id="cd00190">
    <property type="entry name" value="Tryp_SPc"/>
    <property type="match status" value="1"/>
</dbReference>
<protein>
    <recommendedName>
        <fullName evidence="6">Peptidase S1 domain-containing protein</fullName>
    </recommendedName>
</protein>
<dbReference type="Proteomes" id="UP000494165">
    <property type="component" value="Unassembled WGS sequence"/>
</dbReference>
<feature type="domain" description="Peptidase S1" evidence="6">
    <location>
        <begin position="336"/>
        <end position="614"/>
    </location>
</feature>
<organism evidence="7 8">
    <name type="scientific">Cloeon dipterum</name>
    <dbReference type="NCBI Taxonomy" id="197152"/>
    <lineage>
        <taxon>Eukaryota</taxon>
        <taxon>Metazoa</taxon>
        <taxon>Ecdysozoa</taxon>
        <taxon>Arthropoda</taxon>
        <taxon>Hexapoda</taxon>
        <taxon>Insecta</taxon>
        <taxon>Pterygota</taxon>
        <taxon>Palaeoptera</taxon>
        <taxon>Ephemeroptera</taxon>
        <taxon>Pisciforma</taxon>
        <taxon>Baetidae</taxon>
        <taxon>Cloeon</taxon>
    </lineage>
</organism>
<gene>
    <name evidence="7" type="ORF">CLODIP_2_CD13080</name>
</gene>
<dbReference type="PRINTS" id="PR00722">
    <property type="entry name" value="CHYMOTRYPSIN"/>
</dbReference>
<dbReference type="GO" id="GO:0004252">
    <property type="term" value="F:serine-type endopeptidase activity"/>
    <property type="evidence" value="ECO:0007669"/>
    <property type="project" value="InterPro"/>
</dbReference>
<reference evidence="7 8" key="1">
    <citation type="submission" date="2020-04" db="EMBL/GenBank/DDBJ databases">
        <authorList>
            <person name="Alioto T."/>
            <person name="Alioto T."/>
            <person name="Gomez Garrido J."/>
        </authorList>
    </citation>
    <scope>NUCLEOTIDE SEQUENCE [LARGE SCALE GENOMIC DNA]</scope>
</reference>
<dbReference type="FunFam" id="2.40.10.10:FF:000054">
    <property type="entry name" value="Complement C1r subcomponent"/>
    <property type="match status" value="1"/>
</dbReference>
<dbReference type="InterPro" id="IPR009003">
    <property type="entry name" value="Peptidase_S1_PA"/>
</dbReference>
<dbReference type="InterPro" id="IPR001254">
    <property type="entry name" value="Trypsin_dom"/>
</dbReference>
<dbReference type="InterPro" id="IPR018114">
    <property type="entry name" value="TRYPSIN_HIS"/>
</dbReference>
<dbReference type="PROSITE" id="PS00134">
    <property type="entry name" value="TRYPSIN_HIS"/>
    <property type="match status" value="1"/>
</dbReference>
<evidence type="ECO:0000259" key="6">
    <source>
        <dbReference type="PROSITE" id="PS50240"/>
    </source>
</evidence>
<dbReference type="OrthoDB" id="6147874at2759"/>
<sequence length="623" mass="70460">MRLLAPFWPTVECTTKMRISPILCILLSSAKGKLILTPGDNIAISQSDCQTSAAIESISIPPPIFSHRQENLSFEGCGLWNRNVSSEPPWNILLFQDQTYGSSIRVPCRCVILSDRTLLSVSDDSCDLTALLFERGIQVSIYKKLECPITGDSDCLKDKLNKKVLNATRVVIGGKTRYLWTVERLMLNERFNPICLFNQGRSINSRQTLQNDLATRLAKRGTQCFSDIIYRKYCHILETIICSDDFGSDYLVTIVGSRFFLWALTQSAIQEPPISFASRRYKIFERYFYSDIVADIPTIISASCDLAMMPIAIDSPPKINFDKKTMGHSFPGCGMIVNGANRRPKRSDVDGYIHKGEPAARGRSPWHASLSKIKYGFLWRDFCGATLITERAAITAAHCLFDEGELLLPAKILVNFESFDLSARSDFERQTLKPDGYMIYPRYRHSHRTFEHDIAILIFSREKKVRINDIVMPVCLWNGDNDFNIIVNKTGMVTGRGFTENYTLPDTVRTADLRIASYQECFESNRKMASTYLKPNQNFCAGHPKNGTNVCNGDSGSGLIIQNEGRFYLRGIVSFGPTRKVKVKGQDLFVCNPFQFSVFTDITFYLKWIAQSVPDLNKPTPYL</sequence>
<evidence type="ECO:0000256" key="2">
    <source>
        <dbReference type="ARBA" id="ARBA00022525"/>
    </source>
</evidence>
<comment type="caution">
    <text evidence="7">The sequence shown here is derived from an EMBL/GenBank/DDBJ whole genome shotgun (WGS) entry which is preliminary data.</text>
</comment>
<keyword evidence="4" id="KW-1015">Disulfide bond</keyword>
<proteinExistence type="predicted"/>
<dbReference type="GO" id="GO:0005576">
    <property type="term" value="C:extracellular region"/>
    <property type="evidence" value="ECO:0007669"/>
    <property type="project" value="UniProtKB-SubCell"/>
</dbReference>
<dbReference type="PROSITE" id="PS50240">
    <property type="entry name" value="TRYPSIN_DOM"/>
    <property type="match status" value="1"/>
</dbReference>
<dbReference type="AlphaFoldDB" id="A0A8S1D5F0"/>
<evidence type="ECO:0000256" key="3">
    <source>
        <dbReference type="ARBA" id="ARBA00022729"/>
    </source>
</evidence>